<evidence type="ECO:0000313" key="2">
    <source>
        <dbReference type="RefSeq" id="XP_004714331.2"/>
    </source>
</evidence>
<keyword evidence="1" id="KW-1185">Reference proteome</keyword>
<dbReference type="RefSeq" id="XP_004714331.2">
    <property type="nucleotide sequence ID" value="XM_004714274.3"/>
</dbReference>
<protein>
    <submittedName>
        <fullName evidence="2">Uncharacterized protein C19orf71 homolog</fullName>
    </submittedName>
</protein>
<proteinExistence type="predicted"/>
<dbReference type="Pfam" id="PF15041">
    <property type="entry name" value="TKTI1"/>
    <property type="match status" value="1"/>
</dbReference>
<name>A0ABM0J410_ECHTE</name>
<sequence length="192" mass="22773">MERLRRQAARTHVPRVSLETEFPPPLISDDYLSLEGPRWTPAIKQATRWKYTPLGRDAAGQVWYTGMTNSGPREAWHTMPQALDSPRRPAYLHWHGCHSFREQGLPSAYTQHLRESSWYDPTIPTQYNTPRTRWGNLLWEDRPIRGKEYVVNRHRFGVEPLSRASQYVPYLSAPQRPRYTTQNYRHWNLEPY</sequence>
<dbReference type="InterPro" id="IPR029203">
    <property type="entry name" value="TKTI1"/>
</dbReference>
<dbReference type="GeneID" id="101646203"/>
<accession>A0ABM0J410</accession>
<dbReference type="PANTHER" id="PTHR31254">
    <property type="entry name" value="HYPOTHETICAL PROTEIN LOC690617"/>
    <property type="match status" value="1"/>
</dbReference>
<gene>
    <name evidence="2" type="primary">CUNH19orf71</name>
</gene>
<evidence type="ECO:0000313" key="1">
    <source>
        <dbReference type="Proteomes" id="UP000694863"/>
    </source>
</evidence>
<reference evidence="2" key="1">
    <citation type="submission" date="2025-08" db="UniProtKB">
        <authorList>
            <consortium name="RefSeq"/>
        </authorList>
    </citation>
    <scope>IDENTIFICATION</scope>
</reference>
<organism evidence="1 2">
    <name type="scientific">Echinops telfairi</name>
    <name type="common">Lesser hedgehog tenrec</name>
    <dbReference type="NCBI Taxonomy" id="9371"/>
    <lineage>
        <taxon>Eukaryota</taxon>
        <taxon>Metazoa</taxon>
        <taxon>Chordata</taxon>
        <taxon>Craniata</taxon>
        <taxon>Vertebrata</taxon>
        <taxon>Euteleostomi</taxon>
        <taxon>Mammalia</taxon>
        <taxon>Eutheria</taxon>
        <taxon>Afrotheria</taxon>
        <taxon>Tenrecidae</taxon>
        <taxon>Tenrecinae</taxon>
        <taxon>Echinops</taxon>
    </lineage>
</organism>
<dbReference type="PANTHER" id="PTHR31254:SF1">
    <property type="entry name" value="TEKTIN BUNDLE-INTERACTING PROTEIN 1"/>
    <property type="match status" value="1"/>
</dbReference>
<dbReference type="Proteomes" id="UP000694863">
    <property type="component" value="Unplaced"/>
</dbReference>